<evidence type="ECO:0000256" key="7">
    <source>
        <dbReference type="ARBA" id="ARBA00023180"/>
    </source>
</evidence>
<keyword evidence="3" id="KW-0732">Signal</keyword>
<feature type="domain" description="Ig-like" evidence="9">
    <location>
        <begin position="26"/>
        <end position="101"/>
    </location>
</feature>
<feature type="domain" description="Ig-like" evidence="9">
    <location>
        <begin position="124"/>
        <end position="222"/>
    </location>
</feature>
<dbReference type="Pfam" id="PF07686">
    <property type="entry name" value="V-set"/>
    <property type="match status" value="2"/>
</dbReference>
<dbReference type="InterPro" id="IPR013106">
    <property type="entry name" value="Ig_V-set"/>
</dbReference>
<feature type="transmembrane region" description="Helical" evidence="8">
    <location>
        <begin position="254"/>
        <end position="276"/>
    </location>
</feature>
<dbReference type="GeneTree" id="ENSGT01030000234530"/>
<evidence type="ECO:0000256" key="8">
    <source>
        <dbReference type="SAM" id="Phobius"/>
    </source>
</evidence>
<keyword evidence="11" id="KW-1185">Reference proteome</keyword>
<comment type="subcellular location">
    <subcellularLocation>
        <location evidence="1">Cell membrane</location>
    </subcellularLocation>
</comment>
<evidence type="ECO:0000256" key="1">
    <source>
        <dbReference type="ARBA" id="ARBA00004236"/>
    </source>
</evidence>
<evidence type="ECO:0000259" key="9">
    <source>
        <dbReference type="PROSITE" id="PS50835"/>
    </source>
</evidence>
<dbReference type="PROSITE" id="PS50835">
    <property type="entry name" value="IG_LIKE"/>
    <property type="match status" value="2"/>
</dbReference>
<dbReference type="InterPro" id="IPR003599">
    <property type="entry name" value="Ig_sub"/>
</dbReference>
<dbReference type="STRING" id="1841481.ENSSLDP00000031963"/>
<dbReference type="GO" id="GO:0002376">
    <property type="term" value="P:immune system process"/>
    <property type="evidence" value="ECO:0007669"/>
    <property type="project" value="UniProtKB-KW"/>
</dbReference>
<evidence type="ECO:0000256" key="2">
    <source>
        <dbReference type="ARBA" id="ARBA00022475"/>
    </source>
</evidence>
<dbReference type="PANTHER" id="PTHR19433:SF127">
    <property type="entry name" value="NITR9"/>
    <property type="match status" value="1"/>
</dbReference>
<reference evidence="10" key="2">
    <citation type="submission" date="2025-09" db="UniProtKB">
        <authorList>
            <consortium name="Ensembl"/>
        </authorList>
    </citation>
    <scope>IDENTIFICATION</scope>
</reference>
<dbReference type="GO" id="GO:0009617">
    <property type="term" value="P:response to bacterium"/>
    <property type="evidence" value="ECO:0007669"/>
    <property type="project" value="TreeGrafter"/>
</dbReference>
<dbReference type="InterPro" id="IPR036179">
    <property type="entry name" value="Ig-like_dom_sf"/>
</dbReference>
<protein>
    <recommendedName>
        <fullName evidence="9">Ig-like domain-containing protein</fullName>
    </recommendedName>
</protein>
<evidence type="ECO:0000256" key="5">
    <source>
        <dbReference type="ARBA" id="ARBA00023136"/>
    </source>
</evidence>
<dbReference type="InterPro" id="IPR052051">
    <property type="entry name" value="TCR_complex_component"/>
</dbReference>
<keyword evidence="2" id="KW-1003">Cell membrane</keyword>
<dbReference type="PANTHER" id="PTHR19433">
    <property type="entry name" value="T-CELL RECEPTOR ALPHA CHAIN V REGION-RELATED"/>
    <property type="match status" value="1"/>
</dbReference>
<keyword evidence="6" id="KW-1015">Disulfide bond</keyword>
<dbReference type="GO" id="GO:0005886">
    <property type="term" value="C:plasma membrane"/>
    <property type="evidence" value="ECO:0007669"/>
    <property type="project" value="UniProtKB-SubCell"/>
</dbReference>
<evidence type="ECO:0000256" key="3">
    <source>
        <dbReference type="ARBA" id="ARBA00022729"/>
    </source>
</evidence>
<organism evidence="10 11">
    <name type="scientific">Seriola lalandi dorsalis</name>
    <dbReference type="NCBI Taxonomy" id="1841481"/>
    <lineage>
        <taxon>Eukaryota</taxon>
        <taxon>Metazoa</taxon>
        <taxon>Chordata</taxon>
        <taxon>Craniata</taxon>
        <taxon>Vertebrata</taxon>
        <taxon>Euteleostomi</taxon>
        <taxon>Actinopterygii</taxon>
        <taxon>Neopterygii</taxon>
        <taxon>Teleostei</taxon>
        <taxon>Neoteleostei</taxon>
        <taxon>Acanthomorphata</taxon>
        <taxon>Carangaria</taxon>
        <taxon>Carangiformes</taxon>
        <taxon>Carangidae</taxon>
        <taxon>Seriola</taxon>
    </lineage>
</organism>
<reference evidence="10" key="1">
    <citation type="submission" date="2025-08" db="UniProtKB">
        <authorList>
            <consortium name="Ensembl"/>
        </authorList>
    </citation>
    <scope>IDENTIFICATION</scope>
</reference>
<dbReference type="InterPro" id="IPR007110">
    <property type="entry name" value="Ig-like_dom"/>
</dbReference>
<keyword evidence="8" id="KW-1133">Transmembrane helix</keyword>
<dbReference type="InterPro" id="IPR013783">
    <property type="entry name" value="Ig-like_fold"/>
</dbReference>
<dbReference type="SUPFAM" id="SSF48726">
    <property type="entry name" value="Immunoglobulin"/>
    <property type="match status" value="2"/>
</dbReference>
<name>A0A3B4YUB0_SERLL</name>
<evidence type="ECO:0000256" key="6">
    <source>
        <dbReference type="ARBA" id="ARBA00023157"/>
    </source>
</evidence>
<evidence type="ECO:0000313" key="10">
    <source>
        <dbReference type="Ensembl" id="ENSSLDP00000031963.1"/>
    </source>
</evidence>
<keyword evidence="4" id="KW-0391">Immunity</keyword>
<dbReference type="Ensembl" id="ENSSLDT00000032873.1">
    <property type="protein sequence ID" value="ENSSLDP00000031963.1"/>
    <property type="gene ID" value="ENSSLDG00000024543.1"/>
</dbReference>
<keyword evidence="8" id="KW-0812">Transmembrane</keyword>
<evidence type="ECO:0000313" key="11">
    <source>
        <dbReference type="Proteomes" id="UP000261360"/>
    </source>
</evidence>
<evidence type="ECO:0000256" key="4">
    <source>
        <dbReference type="ARBA" id="ARBA00022859"/>
    </source>
</evidence>
<accession>A0A3B4YUB0</accession>
<keyword evidence="7" id="KW-0325">Glycoprotein</keyword>
<dbReference type="Proteomes" id="UP000261360">
    <property type="component" value="Unplaced"/>
</dbReference>
<dbReference type="AlphaFoldDB" id="A0A3B4YUB0"/>
<dbReference type="CDD" id="cd00099">
    <property type="entry name" value="IgV"/>
    <property type="match status" value="1"/>
</dbReference>
<proteinExistence type="predicted"/>
<keyword evidence="5 8" id="KW-0472">Membrane</keyword>
<dbReference type="SMART" id="SM00409">
    <property type="entry name" value="IG"/>
    <property type="match status" value="2"/>
</dbReference>
<dbReference type="Gene3D" id="2.60.40.10">
    <property type="entry name" value="Immunoglobulins"/>
    <property type="match status" value="2"/>
</dbReference>
<sequence length="306" mass="34177">MIILYICYYLSRFNDQNFVTKTVHVGEDVTLTCSRHEYHESGTLFWIRLVAGNLPEVLGATYTFASAYFNKTPRITAKQEPGTFVLHITRTELSDTAFYYCEKHVELQTTFLNSTFLRVKGPEPDITAVIQVPSSDPARLGDSVTLQCSVLSHSEKKTCSGDPSVYWFRGASDESYPSVIYAHGNSGDECERSPDAHSPQKCVYNFSMNITSSDAGTYYCAVATCGEILFGNGAKLEIEANMWLFGNSQRANTVLLLLSAALALSFIVIALLTYIIKKNKYNCLNGKKKKLLLNLLLIKLQFIFSI</sequence>
<dbReference type="SMART" id="SM00406">
    <property type="entry name" value="IGv"/>
    <property type="match status" value="2"/>
</dbReference>